<comment type="similarity">
    <text evidence="2 11">Belongs to the KAR5 family.</text>
</comment>
<evidence type="ECO:0000313" key="14">
    <source>
        <dbReference type="Proteomes" id="UP001056012"/>
    </source>
</evidence>
<evidence type="ECO:0000256" key="6">
    <source>
        <dbReference type="ARBA" id="ARBA00022824"/>
    </source>
</evidence>
<organism evidence="13 14">
    <name type="scientific">Curvularia clavata</name>
    <dbReference type="NCBI Taxonomy" id="95742"/>
    <lineage>
        <taxon>Eukaryota</taxon>
        <taxon>Fungi</taxon>
        <taxon>Dikarya</taxon>
        <taxon>Ascomycota</taxon>
        <taxon>Pezizomycotina</taxon>
        <taxon>Dothideomycetes</taxon>
        <taxon>Pleosporomycetidae</taxon>
        <taxon>Pleosporales</taxon>
        <taxon>Pleosporineae</taxon>
        <taxon>Pleosporaceae</taxon>
        <taxon>Curvularia</taxon>
    </lineage>
</organism>
<evidence type="ECO:0000256" key="4">
    <source>
        <dbReference type="ARBA" id="ARBA00022692"/>
    </source>
</evidence>
<evidence type="ECO:0008006" key="15">
    <source>
        <dbReference type="Google" id="ProtNLM"/>
    </source>
</evidence>
<gene>
    <name evidence="13" type="ORF">yc1106_08983</name>
</gene>
<evidence type="ECO:0000256" key="11">
    <source>
        <dbReference type="RuleBase" id="RU368082"/>
    </source>
</evidence>
<evidence type="ECO:0000256" key="1">
    <source>
        <dbReference type="ARBA" id="ARBA00003389"/>
    </source>
</evidence>
<protein>
    <recommendedName>
        <fullName evidence="15">Nuclear fusion protein KAR5</fullName>
    </recommendedName>
</protein>
<evidence type="ECO:0000256" key="10">
    <source>
        <dbReference type="ARBA" id="ARBA00023242"/>
    </source>
</evidence>
<evidence type="ECO:0000313" key="13">
    <source>
        <dbReference type="EMBL" id="USP81709.1"/>
    </source>
</evidence>
<feature type="transmembrane region" description="Helical" evidence="11">
    <location>
        <begin position="427"/>
        <end position="450"/>
    </location>
</feature>
<dbReference type="InterPro" id="IPR007292">
    <property type="entry name" value="Nuclear_fusion_Kar5"/>
</dbReference>
<keyword evidence="8 11" id="KW-0472">Membrane</keyword>
<comment type="subcellular location">
    <subcellularLocation>
        <location evidence="11">Endoplasmic reticulum membrane</location>
    </subcellularLocation>
    <subcellularLocation>
        <location evidence="11">Nucleus membrane</location>
    </subcellularLocation>
</comment>
<feature type="transmembrane region" description="Helical" evidence="11">
    <location>
        <begin position="462"/>
        <end position="483"/>
    </location>
</feature>
<dbReference type="EMBL" id="CP089280">
    <property type="protein sequence ID" value="USP81709.1"/>
    <property type="molecule type" value="Genomic_DNA"/>
</dbReference>
<feature type="transmembrane region" description="Helical" evidence="11">
    <location>
        <begin position="399"/>
        <end position="420"/>
    </location>
</feature>
<keyword evidence="9" id="KW-0325">Glycoprotein</keyword>
<dbReference type="VEuPathDB" id="FungiDB:yc1106_08983"/>
<evidence type="ECO:0000256" key="5">
    <source>
        <dbReference type="ARBA" id="ARBA00022729"/>
    </source>
</evidence>
<accession>A0A9Q8ZHR7</accession>
<keyword evidence="4 11" id="KW-0812">Transmembrane</keyword>
<dbReference type="PANTHER" id="PTHR28012:SF1">
    <property type="entry name" value="NUCLEAR FUSION PROTEIN KAR5"/>
    <property type="match status" value="1"/>
</dbReference>
<keyword evidence="14" id="KW-1185">Reference proteome</keyword>
<dbReference type="Pfam" id="PF04163">
    <property type="entry name" value="Tht1"/>
    <property type="match status" value="1"/>
</dbReference>
<comment type="function">
    <text evidence="1 11">Required for nuclear membrane fusion during karyogamy.</text>
</comment>
<dbReference type="GO" id="GO:0031965">
    <property type="term" value="C:nuclear membrane"/>
    <property type="evidence" value="ECO:0007669"/>
    <property type="project" value="UniProtKB-SubCell"/>
</dbReference>
<keyword evidence="5 11" id="KW-0732">Signal</keyword>
<dbReference type="GO" id="GO:0005789">
    <property type="term" value="C:endoplasmic reticulum membrane"/>
    <property type="evidence" value="ECO:0007669"/>
    <property type="project" value="UniProtKB-SubCell"/>
</dbReference>
<dbReference type="OrthoDB" id="5311848at2759"/>
<dbReference type="PANTHER" id="PTHR28012">
    <property type="entry name" value="NUCLEAR FUSION PROTEIN KAR5"/>
    <property type="match status" value="1"/>
</dbReference>
<evidence type="ECO:0000256" key="12">
    <source>
        <dbReference type="SAM" id="Coils"/>
    </source>
</evidence>
<evidence type="ECO:0000256" key="2">
    <source>
        <dbReference type="ARBA" id="ARBA00010473"/>
    </source>
</evidence>
<dbReference type="GO" id="GO:0000742">
    <property type="term" value="P:karyogamy involved in conjugation with cellular fusion"/>
    <property type="evidence" value="ECO:0007669"/>
    <property type="project" value="UniProtKB-UniRule"/>
</dbReference>
<keyword evidence="12" id="KW-0175">Coiled coil</keyword>
<reference evidence="13" key="1">
    <citation type="submission" date="2021-12" db="EMBL/GenBank/DDBJ databases">
        <title>Curvularia clavata genome.</title>
        <authorList>
            <person name="Cao Y."/>
        </authorList>
    </citation>
    <scope>NUCLEOTIDE SEQUENCE</scope>
    <source>
        <strain evidence="13">Yc1106</strain>
    </source>
</reference>
<proteinExistence type="inferred from homology"/>
<sequence>MVILSILLLPKVQSHYHSPSADATSTINVNSLFRHTASRNQRIITQALDIVVSMQTAPTCTQMAASHLMNECKLLEHAPEFTKTRPEAYLDNVKTEYAAKLAVCELLSAQPLNSIAPPHCDVLVPAARHCNKGGGWWHARPAAIPGDKQCYPQFKEHQYMQCLKSLQSTPQYWTSFSNARQNAVVMCQASRDAIERENHLEVFKNLTQIVGDVNANMQKTTENYESLIHEQRRYAEEARGSHQELKKDLQAVRTNAVATVEAIDNKFHKFIESSVSDFIKALATSQSDEMNRIVERMQRFSQDLTAESSQLAKYFSDQLQQYHGDALESLRINHEAQVHSYEVLSSYMSAAQDAMNKTNDAAGRSLVQVDRIAQRLDAFESQAEHIIEGFAFLSAIPGLAKLLICRFIATIGVISIFATICKLDMRLAIYIAGACSSAFLLHTTGILDWLTTLHSILSNEPLAIIGNIISWQKGTGTLLLLWLGAYPICRINAYLGNLAIIACRQLLSPLWVSEYRSDAGMGYLPSVEVPAAGAVRREDDKDIRSLHRYN</sequence>
<keyword evidence="3 11" id="KW-0415">Karyogamy</keyword>
<keyword evidence="6 11" id="KW-0256">Endoplasmic reticulum</keyword>
<keyword evidence="7 11" id="KW-1133">Transmembrane helix</keyword>
<evidence type="ECO:0000256" key="9">
    <source>
        <dbReference type="ARBA" id="ARBA00023180"/>
    </source>
</evidence>
<evidence type="ECO:0000256" key="3">
    <source>
        <dbReference type="ARBA" id="ARBA00022459"/>
    </source>
</evidence>
<feature type="coiled-coil region" evidence="12">
    <location>
        <begin position="217"/>
        <end position="255"/>
    </location>
</feature>
<keyword evidence="10 11" id="KW-0539">Nucleus</keyword>
<dbReference type="GO" id="GO:0048288">
    <property type="term" value="P:nuclear membrane fusion involved in karyogamy"/>
    <property type="evidence" value="ECO:0007669"/>
    <property type="project" value="UniProtKB-UniRule"/>
</dbReference>
<name>A0A9Q8ZHR7_CURCL</name>
<evidence type="ECO:0000256" key="7">
    <source>
        <dbReference type="ARBA" id="ARBA00022989"/>
    </source>
</evidence>
<evidence type="ECO:0000256" key="8">
    <source>
        <dbReference type="ARBA" id="ARBA00023136"/>
    </source>
</evidence>
<dbReference type="Proteomes" id="UP001056012">
    <property type="component" value="Chromosome 7"/>
</dbReference>
<dbReference type="AlphaFoldDB" id="A0A9Q8ZHR7"/>